<dbReference type="EMBL" id="CP094326">
    <property type="protein sequence ID" value="UNY97549.1"/>
    <property type="molecule type" value="Genomic_DNA"/>
</dbReference>
<evidence type="ECO:0000313" key="3">
    <source>
        <dbReference type="EMBL" id="UNY97549.1"/>
    </source>
</evidence>
<gene>
    <name evidence="3" type="ORF">MQE36_10685</name>
</gene>
<dbReference type="InterPro" id="IPR051319">
    <property type="entry name" value="Oligoribo/pAp-PDE_c-di-AMP_PDE"/>
</dbReference>
<feature type="domain" description="DDH" evidence="1">
    <location>
        <begin position="18"/>
        <end position="169"/>
    </location>
</feature>
<dbReference type="Proteomes" id="UP000829476">
    <property type="component" value="Chromosome"/>
</dbReference>
<organism evidence="3 4">
    <name type="scientific">Zhouia spongiae</name>
    <dbReference type="NCBI Taxonomy" id="2202721"/>
    <lineage>
        <taxon>Bacteria</taxon>
        <taxon>Pseudomonadati</taxon>
        <taxon>Bacteroidota</taxon>
        <taxon>Flavobacteriia</taxon>
        <taxon>Flavobacteriales</taxon>
        <taxon>Flavobacteriaceae</taxon>
        <taxon>Zhouia</taxon>
    </lineage>
</organism>
<evidence type="ECO:0000259" key="1">
    <source>
        <dbReference type="Pfam" id="PF01368"/>
    </source>
</evidence>
<evidence type="ECO:0000259" key="2">
    <source>
        <dbReference type="Pfam" id="PF02272"/>
    </source>
</evidence>
<dbReference type="PANTHER" id="PTHR47618:SF1">
    <property type="entry name" value="BIFUNCTIONAL OLIGORIBONUCLEASE AND PAP PHOSPHATASE NRNA"/>
    <property type="match status" value="1"/>
</dbReference>
<name>A0ABY3YI96_9FLAO</name>
<protein>
    <submittedName>
        <fullName evidence="3">Bifunctional oligoribonuclease/PAP phosphatase NrnA</fullName>
    </submittedName>
</protein>
<dbReference type="SUPFAM" id="SSF64182">
    <property type="entry name" value="DHH phosphoesterases"/>
    <property type="match status" value="1"/>
</dbReference>
<evidence type="ECO:0000313" key="4">
    <source>
        <dbReference type="Proteomes" id="UP000829476"/>
    </source>
</evidence>
<feature type="domain" description="DHHA1" evidence="2">
    <location>
        <begin position="245"/>
        <end position="327"/>
    </location>
</feature>
<proteinExistence type="predicted"/>
<dbReference type="Pfam" id="PF02272">
    <property type="entry name" value="DHHA1"/>
    <property type="match status" value="1"/>
</dbReference>
<dbReference type="RefSeq" id="WP_242935961.1">
    <property type="nucleotide sequence ID" value="NZ_CP094326.1"/>
</dbReference>
<keyword evidence="4" id="KW-1185">Reference proteome</keyword>
<sequence length="337" mass="38176">MKEKQIKDIKKFLSSPKKISIIPHKNPDGDAIGSSLGLMHYLKKGQHSVRVISPNEYPNFLKWMPGNDEVIKFDYQEELAKKILRESDLIFTLDFNSLNRIEEMKPFLENLDVDFAMIDHHQQPDEYAKYMYSDVSMSATCEMIYHFISFLDGTDKIDADIATCLYAGIMTDTGSFRFSSTTSTTHRIIADLIERGAKNTEIHNAIYDSNSIDKLHLLGVALNNLVFLKEYNTVYITLTKTELDKYNFKKGDTEGFVNYGLSIEGVKLSIIFIENNDGDYIKISLRSKGSFSVNEMARTHFNGGGHINAAGGRSDANMSDTIKKLEAILPSYKNDLQ</sequence>
<dbReference type="Gene3D" id="3.10.310.30">
    <property type="match status" value="1"/>
</dbReference>
<dbReference type="Gene3D" id="3.90.1640.10">
    <property type="entry name" value="inorganic pyrophosphatase (n-terminal core)"/>
    <property type="match status" value="1"/>
</dbReference>
<accession>A0ABY3YI96</accession>
<dbReference type="InterPro" id="IPR003156">
    <property type="entry name" value="DHHA1_dom"/>
</dbReference>
<dbReference type="InterPro" id="IPR001667">
    <property type="entry name" value="DDH_dom"/>
</dbReference>
<dbReference type="PANTHER" id="PTHR47618">
    <property type="entry name" value="BIFUNCTIONAL OLIGORIBONUCLEASE AND PAP PHOSPHATASE NRNA"/>
    <property type="match status" value="1"/>
</dbReference>
<reference evidence="3 4" key="1">
    <citation type="journal article" date="2018" name="Int. J. Syst. Evol. Microbiol.">
        <title>Zhouia spongiae sp. nov., isolated from a marine sponge.</title>
        <authorList>
            <person name="Zhuang L."/>
            <person name="Lin B."/>
            <person name="Qin F."/>
            <person name="Luo L."/>
        </authorList>
    </citation>
    <scope>NUCLEOTIDE SEQUENCE [LARGE SCALE GENOMIC DNA]</scope>
    <source>
        <strain evidence="3 4">HN-Y44</strain>
    </source>
</reference>
<dbReference type="Pfam" id="PF01368">
    <property type="entry name" value="DHH"/>
    <property type="match status" value="1"/>
</dbReference>
<dbReference type="InterPro" id="IPR038763">
    <property type="entry name" value="DHH_sf"/>
</dbReference>